<evidence type="ECO:0000256" key="3">
    <source>
        <dbReference type="ARBA" id="ARBA00022679"/>
    </source>
</evidence>
<keyword evidence="4" id="KW-0472">Membrane</keyword>
<evidence type="ECO:0000256" key="4">
    <source>
        <dbReference type="SAM" id="Phobius"/>
    </source>
</evidence>
<organism evidence="5 6">
    <name type="scientific">Thalassotalea litorea</name>
    <dbReference type="NCBI Taxonomy" id="2020715"/>
    <lineage>
        <taxon>Bacteria</taxon>
        <taxon>Pseudomonadati</taxon>
        <taxon>Pseudomonadota</taxon>
        <taxon>Gammaproteobacteria</taxon>
        <taxon>Alteromonadales</taxon>
        <taxon>Colwelliaceae</taxon>
        <taxon>Thalassotalea</taxon>
    </lineage>
</organism>
<dbReference type="InterPro" id="IPR029044">
    <property type="entry name" value="Nucleotide-diphossugar_trans"/>
</dbReference>
<dbReference type="PANTHER" id="PTHR43630:SF1">
    <property type="entry name" value="POLY-BETA-1,6-N-ACETYL-D-GLUCOSAMINE SYNTHASE"/>
    <property type="match status" value="1"/>
</dbReference>
<dbReference type="AlphaFoldDB" id="A0A5R9IV96"/>
<keyword evidence="6" id="KW-1185">Reference proteome</keyword>
<dbReference type="Proteomes" id="UP000307790">
    <property type="component" value="Unassembled WGS sequence"/>
</dbReference>
<protein>
    <submittedName>
        <fullName evidence="5">Glycosyltransferase family 2 protein</fullName>
    </submittedName>
</protein>
<dbReference type="PANTHER" id="PTHR43630">
    <property type="entry name" value="POLY-BETA-1,6-N-ACETYL-D-GLUCOSAMINE SYNTHASE"/>
    <property type="match status" value="1"/>
</dbReference>
<dbReference type="GO" id="GO:0016757">
    <property type="term" value="F:glycosyltransferase activity"/>
    <property type="evidence" value="ECO:0007669"/>
    <property type="project" value="UniProtKB-KW"/>
</dbReference>
<feature type="transmembrane region" description="Helical" evidence="4">
    <location>
        <begin position="347"/>
        <end position="369"/>
    </location>
</feature>
<accession>A0A5R9IV96</accession>
<dbReference type="Pfam" id="PF13641">
    <property type="entry name" value="Glyco_tranf_2_3"/>
    <property type="match status" value="1"/>
</dbReference>
<evidence type="ECO:0000313" key="5">
    <source>
        <dbReference type="EMBL" id="TLU65868.1"/>
    </source>
</evidence>
<reference evidence="5 6" key="1">
    <citation type="submission" date="2019-05" db="EMBL/GenBank/DDBJ databases">
        <title>Genome sequences of Thalassotalea litorea 1K03283.</title>
        <authorList>
            <person name="Zhang D."/>
        </authorList>
    </citation>
    <scope>NUCLEOTIDE SEQUENCE [LARGE SCALE GENOMIC DNA]</scope>
    <source>
        <strain evidence="5 6">MCCC 1K03283</strain>
    </source>
</reference>
<comment type="similarity">
    <text evidence="1">Belongs to the glycosyltransferase 2 family.</text>
</comment>
<gene>
    <name evidence="5" type="ORF">FE810_07585</name>
</gene>
<dbReference type="CDD" id="cd06439">
    <property type="entry name" value="CESA_like_1"/>
    <property type="match status" value="1"/>
</dbReference>
<dbReference type="OrthoDB" id="9766971at2"/>
<keyword evidence="2" id="KW-0328">Glycosyltransferase</keyword>
<dbReference type="Gene3D" id="3.90.550.10">
    <property type="entry name" value="Spore Coat Polysaccharide Biosynthesis Protein SpsA, Chain A"/>
    <property type="match status" value="1"/>
</dbReference>
<feature type="transmembrane region" description="Helical" evidence="4">
    <location>
        <begin position="6"/>
        <end position="29"/>
    </location>
</feature>
<dbReference type="SUPFAM" id="SSF53448">
    <property type="entry name" value="Nucleotide-diphospho-sugar transferases"/>
    <property type="match status" value="1"/>
</dbReference>
<sequence length="384" mass="43709">MKMEVVFWIAVLGIAYSYLIYPALCFFFAKLFGSEQPIPVLADEQLPKVSVVIAAYNEEHCIAERIENLIAQDYPDDKLHIYIGSDGSSDATNQILEAIHHPFVNISLFQPNRGKASTLNDLLQQVSTDIVVFSDANTEFEPDAIRQLVSGFKDKNVGAVCGELDLYNSGSNANKDNLYWRYEQFIKFQESKLDALLGANGAIYAIRTELYVPISANTIVDDFQIVMNIAKQGCRVIYHRGARAREEIAPSTLEEAKRRVRIGAGNYQAFSNLLWLLNPNQGWRCFTYFSHKVLRWFTPHLMLIALISNILIAQQTFYAGFLLLQIIIYALGIWGNRKIDEGENTPWFITFIAFFLRLNTALMQGFVLFSRRNLTGTWQRTSRS</sequence>
<name>A0A5R9IV96_9GAMM</name>
<feature type="transmembrane region" description="Helical" evidence="4">
    <location>
        <begin position="293"/>
        <end position="311"/>
    </location>
</feature>
<keyword evidence="4" id="KW-1133">Transmembrane helix</keyword>
<evidence type="ECO:0000313" key="6">
    <source>
        <dbReference type="Proteomes" id="UP000307790"/>
    </source>
</evidence>
<keyword evidence="3 5" id="KW-0808">Transferase</keyword>
<dbReference type="EMBL" id="VCBC01000006">
    <property type="protein sequence ID" value="TLU65868.1"/>
    <property type="molecule type" value="Genomic_DNA"/>
</dbReference>
<evidence type="ECO:0000256" key="1">
    <source>
        <dbReference type="ARBA" id="ARBA00006739"/>
    </source>
</evidence>
<evidence type="ECO:0000256" key="2">
    <source>
        <dbReference type="ARBA" id="ARBA00022676"/>
    </source>
</evidence>
<comment type="caution">
    <text evidence="5">The sequence shown here is derived from an EMBL/GenBank/DDBJ whole genome shotgun (WGS) entry which is preliminary data.</text>
</comment>
<proteinExistence type="inferred from homology"/>
<feature type="transmembrane region" description="Helical" evidence="4">
    <location>
        <begin position="317"/>
        <end position="335"/>
    </location>
</feature>
<keyword evidence="4" id="KW-0812">Transmembrane</keyword>